<evidence type="ECO:0000313" key="8">
    <source>
        <dbReference type="Proteomes" id="UP001349262"/>
    </source>
</evidence>
<feature type="signal peptide" evidence="4">
    <location>
        <begin position="1"/>
        <end position="29"/>
    </location>
</feature>
<feature type="coiled-coil region" evidence="2">
    <location>
        <begin position="309"/>
        <end position="365"/>
    </location>
</feature>
<dbReference type="Proteomes" id="UP001349262">
    <property type="component" value="Unassembled WGS sequence"/>
</dbReference>
<dbReference type="InterPro" id="IPR058781">
    <property type="entry name" value="HH_AprE-like"/>
</dbReference>
<keyword evidence="1 4" id="KW-0732">Signal</keyword>
<feature type="chain" id="PRO_5045962617" evidence="4">
    <location>
        <begin position="30"/>
        <end position="439"/>
    </location>
</feature>
<name>A0ABU7T4R8_9HYPH</name>
<evidence type="ECO:0000256" key="3">
    <source>
        <dbReference type="SAM" id="MobiDB-lite"/>
    </source>
</evidence>
<accession>A0ABU7T4R8</accession>
<evidence type="ECO:0000256" key="1">
    <source>
        <dbReference type="ARBA" id="ARBA00022729"/>
    </source>
</evidence>
<evidence type="ECO:0000313" key="7">
    <source>
        <dbReference type="EMBL" id="MEE7455543.1"/>
    </source>
</evidence>
<dbReference type="Pfam" id="PF25994">
    <property type="entry name" value="HH_AprE"/>
    <property type="match status" value="1"/>
</dbReference>
<comment type="caution">
    <text evidence="7">The sequence shown here is derived from an EMBL/GenBank/DDBJ whole genome shotgun (WGS) entry which is preliminary data.</text>
</comment>
<evidence type="ECO:0000256" key="4">
    <source>
        <dbReference type="SAM" id="SignalP"/>
    </source>
</evidence>
<dbReference type="EMBL" id="MLBY01000002">
    <property type="protein sequence ID" value="MEE7455543.1"/>
    <property type="molecule type" value="Genomic_DNA"/>
</dbReference>
<feature type="region of interest" description="Disordered" evidence="3">
    <location>
        <begin position="411"/>
        <end position="439"/>
    </location>
</feature>
<dbReference type="PANTHER" id="PTHR33619:SF3">
    <property type="entry name" value="POLYSACCHARIDE EXPORT PROTEIN GFCE-RELATED"/>
    <property type="match status" value="1"/>
</dbReference>
<protein>
    <submittedName>
        <fullName evidence="7">Sugar transporter</fullName>
    </submittedName>
</protein>
<evidence type="ECO:0000256" key="2">
    <source>
        <dbReference type="SAM" id="Coils"/>
    </source>
</evidence>
<keyword evidence="7" id="KW-0762">Sugar transport</keyword>
<keyword evidence="8" id="KW-1185">Reference proteome</keyword>
<dbReference type="Gene3D" id="3.30.1950.10">
    <property type="entry name" value="wza like domain"/>
    <property type="match status" value="1"/>
</dbReference>
<gene>
    <name evidence="7" type="ORF">MRSR164_01535</name>
</gene>
<feature type="domain" description="Polysaccharide export protein N-terminal" evidence="5">
    <location>
        <begin position="29"/>
        <end position="115"/>
    </location>
</feature>
<dbReference type="InterPro" id="IPR003715">
    <property type="entry name" value="Poly_export_N"/>
</dbReference>
<reference evidence="7 8" key="1">
    <citation type="journal article" date="2012" name="Genet. Mol. Biol.">
        <title>Analysis of 16S rRNA and mxaF genes revealing insights into Methylobacterium niche-specific plant association.</title>
        <authorList>
            <person name="Dourado M.N."/>
            <person name="Andreote F.D."/>
            <person name="Dini-Andreote F."/>
            <person name="Conti R."/>
            <person name="Araujo J.M."/>
            <person name="Araujo W.L."/>
        </authorList>
    </citation>
    <scope>NUCLEOTIDE SEQUENCE [LARGE SCALE GENOMIC DNA]</scope>
    <source>
        <strain evidence="7 8">SR1.6/4</strain>
    </source>
</reference>
<proteinExistence type="predicted"/>
<feature type="domain" description="AprE-like long alpha-helical hairpin" evidence="6">
    <location>
        <begin position="170"/>
        <end position="357"/>
    </location>
</feature>
<sequence>MRTHAHIRRRGAAGLALAFLLAAAGMARAGESYRLGPQDQLQVKVSDLRAGTGEAYQWQAFTGEFTVAPSGLVALPVVGEIEASGRTTTEVAADLAERLRAKAGLAARPDASVQIVKFRPFYVMGSVEKPGEYEYRPQLSVLQAVSIAGGMQRVPTDLLLRFTREAVQARGDMQELSATRLALIARQARLDAEIRETPVIFPAELQSRGTEAEIARILREERLALDTRRAAVEAQVVNLKYYKDFLTEQIGSLTAKDAKTVDQLEMMRSELSRISGLVAKGLSAMPRQIEASQTIATLESNRLDVQIAVIRARQDISKADRDILDLKDQRRNVALQESAETRIKLNETEAKLEAARHLLRQAEITSPATVVATSDAYAKPDYLILRRRGNRAETLPADEDDLLQPGDVVRVQPRLGAPGPSAAAGTGGPRVLAGQASDE</sequence>
<dbReference type="PANTHER" id="PTHR33619">
    <property type="entry name" value="POLYSACCHARIDE EXPORT PROTEIN GFCE-RELATED"/>
    <property type="match status" value="1"/>
</dbReference>
<evidence type="ECO:0000259" key="6">
    <source>
        <dbReference type="Pfam" id="PF25994"/>
    </source>
</evidence>
<dbReference type="InterPro" id="IPR049712">
    <property type="entry name" value="Poly_export"/>
</dbReference>
<dbReference type="Pfam" id="PF02563">
    <property type="entry name" value="Poly_export"/>
    <property type="match status" value="1"/>
</dbReference>
<organism evidence="7 8">
    <name type="scientific">Methylobacterium radiotolerans</name>
    <dbReference type="NCBI Taxonomy" id="31998"/>
    <lineage>
        <taxon>Bacteria</taxon>
        <taxon>Pseudomonadati</taxon>
        <taxon>Pseudomonadota</taxon>
        <taxon>Alphaproteobacteria</taxon>
        <taxon>Hyphomicrobiales</taxon>
        <taxon>Methylobacteriaceae</taxon>
        <taxon>Methylobacterium</taxon>
    </lineage>
</organism>
<keyword evidence="7" id="KW-0813">Transport</keyword>
<evidence type="ECO:0000259" key="5">
    <source>
        <dbReference type="Pfam" id="PF02563"/>
    </source>
</evidence>
<keyword evidence="2" id="KW-0175">Coiled coil</keyword>